<dbReference type="Proteomes" id="UP001148312">
    <property type="component" value="Unassembled WGS sequence"/>
</dbReference>
<organism evidence="1 2">
    <name type="scientific">Penicillium diatomitis</name>
    <dbReference type="NCBI Taxonomy" id="2819901"/>
    <lineage>
        <taxon>Eukaryota</taxon>
        <taxon>Fungi</taxon>
        <taxon>Dikarya</taxon>
        <taxon>Ascomycota</taxon>
        <taxon>Pezizomycotina</taxon>
        <taxon>Eurotiomycetes</taxon>
        <taxon>Eurotiomycetidae</taxon>
        <taxon>Eurotiales</taxon>
        <taxon>Aspergillaceae</taxon>
        <taxon>Penicillium</taxon>
    </lineage>
</organism>
<accession>A0A9X0C2R1</accession>
<dbReference type="EMBL" id="JAPWDQ010000001">
    <property type="protein sequence ID" value="KAJ5495415.1"/>
    <property type="molecule type" value="Genomic_DNA"/>
</dbReference>
<comment type="caution">
    <text evidence="1">The sequence shown here is derived from an EMBL/GenBank/DDBJ whole genome shotgun (WGS) entry which is preliminary data.</text>
</comment>
<keyword evidence="2" id="KW-1185">Reference proteome</keyword>
<protein>
    <submittedName>
        <fullName evidence="1">Uncharacterized protein</fullName>
    </submittedName>
</protein>
<proteinExistence type="predicted"/>
<dbReference type="RefSeq" id="XP_056794428.1">
    <property type="nucleotide sequence ID" value="XM_056930135.1"/>
</dbReference>
<reference evidence="1" key="2">
    <citation type="journal article" date="2023" name="IMA Fungus">
        <title>Comparative genomic study of the Penicillium genus elucidates a diverse pangenome and 15 lateral gene transfer events.</title>
        <authorList>
            <person name="Petersen C."/>
            <person name="Sorensen T."/>
            <person name="Nielsen M.R."/>
            <person name="Sondergaard T.E."/>
            <person name="Sorensen J.L."/>
            <person name="Fitzpatrick D.A."/>
            <person name="Frisvad J.C."/>
            <person name="Nielsen K.L."/>
        </authorList>
    </citation>
    <scope>NUCLEOTIDE SEQUENCE</scope>
    <source>
        <strain evidence="1">IBT 30728</strain>
    </source>
</reference>
<evidence type="ECO:0000313" key="2">
    <source>
        <dbReference type="Proteomes" id="UP001148312"/>
    </source>
</evidence>
<dbReference type="AlphaFoldDB" id="A0A9X0C2R1"/>
<reference evidence="1" key="1">
    <citation type="submission" date="2022-12" db="EMBL/GenBank/DDBJ databases">
        <authorList>
            <person name="Petersen C."/>
        </authorList>
    </citation>
    <scope>NUCLEOTIDE SEQUENCE</scope>
    <source>
        <strain evidence="1">IBT 30728</strain>
    </source>
</reference>
<gene>
    <name evidence="1" type="ORF">N7539_000531</name>
</gene>
<name>A0A9X0C2R1_9EURO</name>
<evidence type="ECO:0000313" key="1">
    <source>
        <dbReference type="EMBL" id="KAJ5495415.1"/>
    </source>
</evidence>
<sequence length="142" mass="15358">MLSLLFGRIHVALLSSIATLSDISDVTIRGNVELLRPFQGSVILWALGNTACGLLGIAGTSIVLPGSAPWYQWLRSKVPTSMAAHQWPSPTMCAKRKRSSGLDSVSVPNLLIHDISYESGNPLVTAVFARSVKSNIWNLADW</sequence>
<dbReference type="GeneID" id="81620384"/>